<organism evidence="14 15">
    <name type="scientific">Pristionchus entomophagus</name>
    <dbReference type="NCBI Taxonomy" id="358040"/>
    <lineage>
        <taxon>Eukaryota</taxon>
        <taxon>Metazoa</taxon>
        <taxon>Ecdysozoa</taxon>
        <taxon>Nematoda</taxon>
        <taxon>Chromadorea</taxon>
        <taxon>Rhabditida</taxon>
        <taxon>Rhabditina</taxon>
        <taxon>Diplogasteromorpha</taxon>
        <taxon>Diplogasteroidea</taxon>
        <taxon>Neodiplogasteridae</taxon>
        <taxon>Pristionchus</taxon>
    </lineage>
</organism>
<dbReference type="PANTHER" id="PTHR14226:SF29">
    <property type="entry name" value="NEUROPATHY TARGET ESTERASE SWS"/>
    <property type="match status" value="1"/>
</dbReference>
<evidence type="ECO:0000313" key="15">
    <source>
        <dbReference type="Proteomes" id="UP001432027"/>
    </source>
</evidence>
<dbReference type="Gene3D" id="3.40.1090.10">
    <property type="entry name" value="Cytosolic phospholipase A2 catalytic domain"/>
    <property type="match status" value="1"/>
</dbReference>
<keyword evidence="4 9" id="KW-0378">Hydrolase</keyword>
<evidence type="ECO:0000256" key="10">
    <source>
        <dbReference type="SAM" id="MobiDB-lite"/>
    </source>
</evidence>
<evidence type="ECO:0000256" key="11">
    <source>
        <dbReference type="SAM" id="Phobius"/>
    </source>
</evidence>
<keyword evidence="8 11" id="KW-0472">Membrane</keyword>
<dbReference type="GO" id="GO:0016042">
    <property type="term" value="P:lipid catabolic process"/>
    <property type="evidence" value="ECO:0007669"/>
    <property type="project" value="UniProtKB-UniRule"/>
</dbReference>
<comment type="similarity">
    <text evidence="2">Belongs to the NTE family.</text>
</comment>
<dbReference type="SUPFAM" id="SSF52151">
    <property type="entry name" value="FabD/lysophospholipase-like"/>
    <property type="match status" value="1"/>
</dbReference>
<keyword evidence="15" id="KW-1185">Reference proteome</keyword>
<dbReference type="Pfam" id="PF01734">
    <property type="entry name" value="Patatin"/>
    <property type="match status" value="1"/>
</dbReference>
<sequence length="1377" mass="153603">MFGWFVLDGYSLLFITIVVGLITYFFRSSAFNPQRKASDVSSSSQEGWTENGRRSRRVSTIREGDEDSGQMPVRPKTLEGAPRRMRKRDWIKKTFKSLVSKSPNGTPSDESNEGGEVGGGGGSLRKRSEFRRRHSSAGPLQFAKDLVRGRRGYFRQTSELLNRDALPRPPVEFFEPTDLPEIPQNLSPEIFYVLHNLKMLELPSIWKLDPKDIEVFRVEKGETLARPGDTDNSIFVPLTGSLAVYIAHEGKEYMVKQITKGNNFFSLLSMLDVLMESESVLRTVSLRACESGLVAKYNISSFVASYREDPKQWIRPIQIVVTRLLHVTMTTLHHYMGLSAELMRDPRADRLCAHYASMHGASSTQAATIAAGYNSGSEEMSGTASRLRHTSGQSVKLTQAGRPKFNRAQSTVDGSISAMRIDKRRGSGPVSAAAHVSFTSMNDVDKMAVARRWFAEAMGMGPGGEKYLENRFTLLEVPEGSVIVEQGSDEERLFLVLSGKVALIQEPVFDNDDAFMEESEEDRYVVQLHQKEMFGGLQMLTQEPAFYTFKAAVPTYLAMMDKTNFAALCDAHPRIYLPVAHSVLRRLSPFVRGVDFALDWVLVDSGQAVYRANDLADSLYVVLSGRLRSVEKKTVMEEFGRGDMIGMMEVLQHRPRSTTVLAVRFSQLAKIPEGLLNFVKMTYPQVGFRIVQLLGQYYSSVNRKAMGGFVPNSMRSIDTSPAVGDPMSHIKNLHTIAVVPATPDVPLVAFTCELYHALSANLRVLRLSSTKVAAHLDKGVLEKQADFRLMHWLNVQEDTYPLVIYECDYNASNWTRRCLRQADAILVVALGNQRPPKQPFMEEQFAMTGDGIRTNKELILLWPEDTVCPSGTYEWLKCGWFSGHHHIRAPARMFQWNSEASMSAPVKNHASGSTTEDAAAAAARTSPDSQMKTATPTPTTPLSGCSTKPIAVTETEVVDFYEQNVLWESVDHRSDFARLARILTGHAIGLVLGGGGARGAAHVGVIRALREAGVPVDIVGGTSIGSMIGGLFAESPNASIEERARSWFEVMCSMWRKVLDLTWAHSAMFTGAQFNQTLKDLFDDREIEDLWLPYFCISTDISTSEMRVHRSGPLWAYCRASMSLAGYLPPLCDPSDGHLLLDGGYVNNLPADVMRSMGARVVIAVDVGSAEEMNLYNYGDRLNGWWAALRAFNPWGSDDGRILSNQEIQSRLAYVSCVRQLEIVKKASYCHYLRPDIEKFMTLEFSKYDIILDVGLNFGRAKLQELLSSPHTPLSAALGDRAKLLSRRQTRRKDMGLGVDRSLTSSFTDLAAQASKIPRTRQRRQSLTALDNMDEEDLYLCDSEEGEYAMSSDFAEASESEEEENRIMTPRPPDGFF</sequence>
<proteinExistence type="inferred from homology"/>
<feature type="compositionally biased region" description="Polar residues" evidence="10">
    <location>
        <begin position="98"/>
        <end position="109"/>
    </location>
</feature>
<dbReference type="Pfam" id="PF24179">
    <property type="entry name" value="NTE_Ploop"/>
    <property type="match status" value="1"/>
</dbReference>
<evidence type="ECO:0000256" key="9">
    <source>
        <dbReference type="PROSITE-ProRule" id="PRU01161"/>
    </source>
</evidence>
<dbReference type="CDD" id="cd00038">
    <property type="entry name" value="CAP_ED"/>
    <property type="match status" value="3"/>
</dbReference>
<dbReference type="SUPFAM" id="SSF51206">
    <property type="entry name" value="cAMP-binding domain-like"/>
    <property type="match status" value="3"/>
</dbReference>
<feature type="domain" description="PNPLA" evidence="13">
    <location>
        <begin position="990"/>
        <end position="1155"/>
    </location>
</feature>
<feature type="region of interest" description="Disordered" evidence="10">
    <location>
        <begin position="1349"/>
        <end position="1377"/>
    </location>
</feature>
<dbReference type="InterPro" id="IPR018490">
    <property type="entry name" value="cNMP-bd_dom_sf"/>
</dbReference>
<evidence type="ECO:0000313" key="14">
    <source>
        <dbReference type="EMBL" id="GMS91560.1"/>
    </source>
</evidence>
<dbReference type="GO" id="GO:0004622">
    <property type="term" value="F:phosphatidylcholine lysophospholipase activity"/>
    <property type="evidence" value="ECO:0007669"/>
    <property type="project" value="InterPro"/>
</dbReference>
<evidence type="ECO:0000256" key="1">
    <source>
        <dbReference type="ARBA" id="ARBA00004370"/>
    </source>
</evidence>
<comment type="subcellular location">
    <subcellularLocation>
        <location evidence="1">Membrane</location>
    </subcellularLocation>
</comment>
<dbReference type="InterPro" id="IPR016035">
    <property type="entry name" value="Acyl_Trfase/lysoPLipase"/>
</dbReference>
<dbReference type="InterPro" id="IPR001423">
    <property type="entry name" value="LysoPLipase_patatin_CS"/>
</dbReference>
<protein>
    <recommendedName>
        <fullName evidence="16">cNMP binding protein</fullName>
    </recommendedName>
</protein>
<feature type="short sequence motif" description="GXSXG" evidence="9">
    <location>
        <begin position="1021"/>
        <end position="1025"/>
    </location>
</feature>
<dbReference type="Gene3D" id="2.60.120.10">
    <property type="entry name" value="Jelly Rolls"/>
    <property type="match status" value="3"/>
</dbReference>
<feature type="domain" description="Cyclic nucleotide-binding" evidence="12">
    <location>
        <begin position="575"/>
        <end position="671"/>
    </location>
</feature>
<evidence type="ECO:0000256" key="3">
    <source>
        <dbReference type="ARBA" id="ARBA00022692"/>
    </source>
</evidence>
<evidence type="ECO:0000256" key="4">
    <source>
        <dbReference type="ARBA" id="ARBA00022801"/>
    </source>
</evidence>
<comment type="caution">
    <text evidence="14">The sequence shown here is derived from an EMBL/GenBank/DDBJ whole genome shotgun (WGS) entry which is preliminary data.</text>
</comment>
<feature type="region of interest" description="Disordered" evidence="10">
    <location>
        <begin position="36"/>
        <end position="83"/>
    </location>
</feature>
<reference evidence="14" key="1">
    <citation type="submission" date="2023-10" db="EMBL/GenBank/DDBJ databases">
        <title>Genome assembly of Pristionchus species.</title>
        <authorList>
            <person name="Yoshida K."/>
            <person name="Sommer R.J."/>
        </authorList>
    </citation>
    <scope>NUCLEOTIDE SEQUENCE</scope>
    <source>
        <strain evidence="14">RS0144</strain>
    </source>
</reference>
<dbReference type="InterPro" id="IPR014710">
    <property type="entry name" value="RmlC-like_jellyroll"/>
</dbReference>
<feature type="short sequence motif" description="DGA/G" evidence="9">
    <location>
        <begin position="1142"/>
        <end position="1144"/>
    </location>
</feature>
<feature type="compositionally biased region" description="Basic residues" evidence="10">
    <location>
        <begin position="124"/>
        <end position="135"/>
    </location>
</feature>
<feature type="short sequence motif" description="GXGXXG" evidence="9">
    <location>
        <begin position="994"/>
        <end position="999"/>
    </location>
</feature>
<keyword evidence="5 9" id="KW-0442">Lipid degradation</keyword>
<gene>
    <name evidence="14" type="ORF">PENTCL1PPCAC_13735</name>
</gene>
<dbReference type="GO" id="GO:0005783">
    <property type="term" value="C:endoplasmic reticulum"/>
    <property type="evidence" value="ECO:0007669"/>
    <property type="project" value="TreeGrafter"/>
</dbReference>
<dbReference type="InterPro" id="IPR050301">
    <property type="entry name" value="NTE"/>
</dbReference>
<evidence type="ECO:0000256" key="5">
    <source>
        <dbReference type="ARBA" id="ARBA00022963"/>
    </source>
</evidence>
<feature type="compositionally biased region" description="Polar residues" evidence="10">
    <location>
        <begin position="39"/>
        <end position="48"/>
    </location>
</feature>
<dbReference type="PROSITE" id="PS01237">
    <property type="entry name" value="UPF0028"/>
    <property type="match status" value="1"/>
</dbReference>
<feature type="domain" description="Cyclic nucleotide-binding" evidence="12">
    <location>
        <begin position="216"/>
        <end position="302"/>
    </location>
</feature>
<dbReference type="Proteomes" id="UP001432027">
    <property type="component" value="Unassembled WGS sequence"/>
</dbReference>
<accession>A0AAV5TF58</accession>
<feature type="transmembrane region" description="Helical" evidence="11">
    <location>
        <begin position="7"/>
        <end position="26"/>
    </location>
</feature>
<keyword evidence="6 11" id="KW-1133">Transmembrane helix</keyword>
<name>A0AAV5TF58_9BILA</name>
<dbReference type="InterPro" id="IPR056556">
    <property type="entry name" value="NTE1_P-loop_dom"/>
</dbReference>
<feature type="active site" description="Proton acceptor" evidence="9">
    <location>
        <position position="1142"/>
    </location>
</feature>
<dbReference type="InterPro" id="IPR002641">
    <property type="entry name" value="PNPLA_dom"/>
</dbReference>
<evidence type="ECO:0000256" key="7">
    <source>
        <dbReference type="ARBA" id="ARBA00023098"/>
    </source>
</evidence>
<keyword evidence="3 11" id="KW-0812">Transmembrane</keyword>
<dbReference type="GO" id="GO:0016020">
    <property type="term" value="C:membrane"/>
    <property type="evidence" value="ECO:0007669"/>
    <property type="project" value="UniProtKB-SubCell"/>
</dbReference>
<feature type="region of interest" description="Disordered" evidence="10">
    <location>
        <begin position="905"/>
        <end position="947"/>
    </location>
</feature>
<evidence type="ECO:0008006" key="16">
    <source>
        <dbReference type="Google" id="ProtNLM"/>
    </source>
</evidence>
<feature type="compositionally biased region" description="Polar residues" evidence="10">
    <location>
        <begin position="926"/>
        <end position="946"/>
    </location>
</feature>
<evidence type="ECO:0000259" key="12">
    <source>
        <dbReference type="PROSITE" id="PS50042"/>
    </source>
</evidence>
<dbReference type="SMART" id="SM00100">
    <property type="entry name" value="cNMP"/>
    <property type="match status" value="2"/>
</dbReference>
<dbReference type="PROSITE" id="PS50042">
    <property type="entry name" value="CNMP_BINDING_3"/>
    <property type="match status" value="3"/>
</dbReference>
<evidence type="ECO:0000256" key="8">
    <source>
        <dbReference type="ARBA" id="ARBA00023136"/>
    </source>
</evidence>
<dbReference type="PANTHER" id="PTHR14226">
    <property type="entry name" value="NEUROPATHY TARGET ESTERASE/SWISS CHEESE D.MELANOGASTER"/>
    <property type="match status" value="1"/>
</dbReference>
<keyword evidence="7 9" id="KW-0443">Lipid metabolism</keyword>
<feature type="active site" description="Nucleophile" evidence="9">
    <location>
        <position position="1023"/>
    </location>
</feature>
<dbReference type="GO" id="GO:0046470">
    <property type="term" value="P:phosphatidylcholine metabolic process"/>
    <property type="evidence" value="ECO:0007669"/>
    <property type="project" value="InterPro"/>
</dbReference>
<dbReference type="PROSITE" id="PS51635">
    <property type="entry name" value="PNPLA"/>
    <property type="match status" value="1"/>
</dbReference>
<feature type="domain" description="Cyclic nucleotide-binding" evidence="12">
    <location>
        <begin position="477"/>
        <end position="568"/>
    </location>
</feature>
<feature type="region of interest" description="Disordered" evidence="10">
    <location>
        <begin position="98"/>
        <end position="137"/>
    </location>
</feature>
<evidence type="ECO:0000256" key="6">
    <source>
        <dbReference type="ARBA" id="ARBA00022989"/>
    </source>
</evidence>
<dbReference type="FunFam" id="3.40.1090.10:FF:000022">
    <property type="entry name" value="Neuropathy target esterase sws"/>
    <property type="match status" value="1"/>
</dbReference>
<dbReference type="InterPro" id="IPR000595">
    <property type="entry name" value="cNMP-bd_dom"/>
</dbReference>
<evidence type="ECO:0000259" key="13">
    <source>
        <dbReference type="PROSITE" id="PS51635"/>
    </source>
</evidence>
<evidence type="ECO:0000256" key="2">
    <source>
        <dbReference type="ARBA" id="ARBA00006636"/>
    </source>
</evidence>
<dbReference type="Pfam" id="PF00027">
    <property type="entry name" value="cNMP_binding"/>
    <property type="match status" value="3"/>
</dbReference>
<dbReference type="EMBL" id="BTSX01000003">
    <property type="protein sequence ID" value="GMS91560.1"/>
    <property type="molecule type" value="Genomic_DNA"/>
</dbReference>